<dbReference type="AlphaFoldDB" id="A0A0N4VTR3"/>
<sequence>LPTHSPLSTFDCLSISTVTTTTGPDPTNGSVGHWQRANSRSELQPFLTRFM</sequence>
<proteinExistence type="predicted"/>
<protein>
    <submittedName>
        <fullName evidence="2">Uncharacterized protein</fullName>
    </submittedName>
</protein>
<organism evidence="2">
    <name type="scientific">Haemonchus placei</name>
    <name type="common">Barber's pole worm</name>
    <dbReference type="NCBI Taxonomy" id="6290"/>
    <lineage>
        <taxon>Eukaryota</taxon>
        <taxon>Metazoa</taxon>
        <taxon>Ecdysozoa</taxon>
        <taxon>Nematoda</taxon>
        <taxon>Chromadorea</taxon>
        <taxon>Rhabditida</taxon>
        <taxon>Rhabditina</taxon>
        <taxon>Rhabditomorpha</taxon>
        <taxon>Strongyloidea</taxon>
        <taxon>Trichostrongylidae</taxon>
        <taxon>Haemonchus</taxon>
    </lineage>
</organism>
<accession>A0A0N4VTR3</accession>
<reference evidence="2" key="1">
    <citation type="submission" date="2017-02" db="UniProtKB">
        <authorList>
            <consortium name="WormBaseParasite"/>
        </authorList>
    </citation>
    <scope>IDENTIFICATION</scope>
</reference>
<evidence type="ECO:0000256" key="1">
    <source>
        <dbReference type="SAM" id="MobiDB-lite"/>
    </source>
</evidence>
<feature type="region of interest" description="Disordered" evidence="1">
    <location>
        <begin position="18"/>
        <end position="37"/>
    </location>
</feature>
<feature type="compositionally biased region" description="Polar residues" evidence="1">
    <location>
        <begin position="23"/>
        <end position="37"/>
    </location>
</feature>
<name>A0A0N4VTR3_HAEPC</name>
<dbReference type="WBParaSite" id="HPLM_0000068001-mRNA-1">
    <property type="protein sequence ID" value="HPLM_0000068001-mRNA-1"/>
    <property type="gene ID" value="HPLM_0000068001"/>
</dbReference>
<evidence type="ECO:0000313" key="2">
    <source>
        <dbReference type="WBParaSite" id="HPLM_0000068001-mRNA-1"/>
    </source>
</evidence>